<name>A0ABY5KUS1_9CELL</name>
<dbReference type="Gene3D" id="1.20.1250.20">
    <property type="entry name" value="MFS general substrate transporter like domains"/>
    <property type="match status" value="1"/>
</dbReference>
<dbReference type="SUPFAM" id="SSF103473">
    <property type="entry name" value="MFS general substrate transporter"/>
    <property type="match status" value="1"/>
</dbReference>
<dbReference type="PANTHER" id="PTHR23514">
    <property type="entry name" value="BYPASS OF STOP CODON PROTEIN 6"/>
    <property type="match status" value="1"/>
</dbReference>
<accession>A0ABY5KUS1</accession>
<evidence type="ECO:0000259" key="7">
    <source>
        <dbReference type="PROSITE" id="PS50850"/>
    </source>
</evidence>
<dbReference type="EMBL" id="CP101987">
    <property type="protein sequence ID" value="UUI72083.1"/>
    <property type="molecule type" value="Genomic_DNA"/>
</dbReference>
<keyword evidence="4 6" id="KW-0472">Membrane</keyword>
<proteinExistence type="predicted"/>
<dbReference type="CDD" id="cd17393">
    <property type="entry name" value="MFS_MosC_like"/>
    <property type="match status" value="1"/>
</dbReference>
<keyword evidence="3 6" id="KW-1133">Transmembrane helix</keyword>
<feature type="transmembrane region" description="Helical" evidence="6">
    <location>
        <begin position="84"/>
        <end position="102"/>
    </location>
</feature>
<evidence type="ECO:0000313" key="9">
    <source>
        <dbReference type="Proteomes" id="UP001316384"/>
    </source>
</evidence>
<evidence type="ECO:0000256" key="3">
    <source>
        <dbReference type="ARBA" id="ARBA00022989"/>
    </source>
</evidence>
<feature type="transmembrane region" description="Helical" evidence="6">
    <location>
        <begin position="108"/>
        <end position="126"/>
    </location>
</feature>
<feature type="transmembrane region" description="Helical" evidence="6">
    <location>
        <begin position="54"/>
        <end position="72"/>
    </location>
</feature>
<feature type="transmembrane region" description="Helical" evidence="6">
    <location>
        <begin position="248"/>
        <end position="268"/>
    </location>
</feature>
<feature type="transmembrane region" description="Helical" evidence="6">
    <location>
        <begin position="280"/>
        <end position="298"/>
    </location>
</feature>
<sequence>MHATPDTDAPDSLALRRARWTLTVIFAAHGAAVGTFATRIPWIQEQAGLSAGELGLALAAPAIGATFAMPMAGRVVHRLGGRGAVRLLMLLWCLGLLLPALSQDLRSLFVALVLFGVTSGMADVAINGQGVVIEKRLGRSVMSSLHGAWSVGTLIAGIAGTLAARAELDTRVHFGAAALVLAGVVLVACCRLLPARPVAGAKAPPRFALPPRATWWLCLVGFCAVFAEGAAGNWTAVYLTNITDASDAVAAAAYTCFTVAIAATRVLGDMVVRRIGPVRTVRVSGAVATAGAVLVAVSRNPLPAAVGFVLLGIGVAVVLPLVFAAVGRASSDPSHAIAGVATVTYSSNLIAPAVVGGVAGLFSLSASFVLVAVLTSGLVAVAGALAVGSRSGAQDDAAEGADAGWHDGRCAGGTTDAVPVGPGATGPAPTDAA</sequence>
<evidence type="ECO:0000256" key="6">
    <source>
        <dbReference type="SAM" id="Phobius"/>
    </source>
</evidence>
<feature type="transmembrane region" description="Helical" evidence="6">
    <location>
        <begin position="172"/>
        <end position="193"/>
    </location>
</feature>
<dbReference type="InterPro" id="IPR011701">
    <property type="entry name" value="MFS"/>
</dbReference>
<feature type="transmembrane region" description="Helical" evidence="6">
    <location>
        <begin position="368"/>
        <end position="387"/>
    </location>
</feature>
<keyword evidence="2 6" id="KW-0812">Transmembrane</keyword>
<evidence type="ECO:0000313" key="8">
    <source>
        <dbReference type="EMBL" id="UUI72083.1"/>
    </source>
</evidence>
<dbReference type="PANTHER" id="PTHR23514:SF13">
    <property type="entry name" value="INNER MEMBRANE PROTEIN YBJJ"/>
    <property type="match status" value="1"/>
</dbReference>
<evidence type="ECO:0000256" key="5">
    <source>
        <dbReference type="SAM" id="MobiDB-lite"/>
    </source>
</evidence>
<dbReference type="InterPro" id="IPR051788">
    <property type="entry name" value="MFS_Transporter"/>
</dbReference>
<gene>
    <name evidence="8" type="ORF">NP048_01010</name>
</gene>
<dbReference type="PROSITE" id="PS50850">
    <property type="entry name" value="MFS"/>
    <property type="match status" value="1"/>
</dbReference>
<dbReference type="InterPro" id="IPR020846">
    <property type="entry name" value="MFS_dom"/>
</dbReference>
<dbReference type="RefSeq" id="WP_227577117.1">
    <property type="nucleotide sequence ID" value="NZ_CP101987.1"/>
</dbReference>
<feature type="region of interest" description="Disordered" evidence="5">
    <location>
        <begin position="396"/>
        <end position="433"/>
    </location>
</feature>
<feature type="transmembrane region" description="Helical" evidence="6">
    <location>
        <begin position="304"/>
        <end position="326"/>
    </location>
</feature>
<evidence type="ECO:0000256" key="4">
    <source>
        <dbReference type="ARBA" id="ARBA00023136"/>
    </source>
</evidence>
<feature type="compositionally biased region" description="Low complexity" evidence="5">
    <location>
        <begin position="416"/>
        <end position="433"/>
    </location>
</feature>
<evidence type="ECO:0000256" key="2">
    <source>
        <dbReference type="ARBA" id="ARBA00022692"/>
    </source>
</evidence>
<feature type="transmembrane region" description="Helical" evidence="6">
    <location>
        <begin position="147"/>
        <end position="166"/>
    </location>
</feature>
<dbReference type="Pfam" id="PF07690">
    <property type="entry name" value="MFS_1"/>
    <property type="match status" value="1"/>
</dbReference>
<organism evidence="8 9">
    <name type="scientific">Cellulomonas xiejunii</name>
    <dbReference type="NCBI Taxonomy" id="2968083"/>
    <lineage>
        <taxon>Bacteria</taxon>
        <taxon>Bacillati</taxon>
        <taxon>Actinomycetota</taxon>
        <taxon>Actinomycetes</taxon>
        <taxon>Micrococcales</taxon>
        <taxon>Cellulomonadaceae</taxon>
        <taxon>Cellulomonas</taxon>
    </lineage>
</organism>
<evidence type="ECO:0000256" key="1">
    <source>
        <dbReference type="ARBA" id="ARBA00004651"/>
    </source>
</evidence>
<reference evidence="8 9" key="1">
    <citation type="submission" date="2022-07" db="EMBL/GenBank/DDBJ databases">
        <title>Novel species in genus cellulomonas.</title>
        <authorList>
            <person name="Ye L."/>
        </authorList>
    </citation>
    <scope>NUCLEOTIDE SEQUENCE [LARGE SCALE GENOMIC DNA]</scope>
    <source>
        <strain evidence="9">zg-B89</strain>
    </source>
</reference>
<keyword evidence="9" id="KW-1185">Reference proteome</keyword>
<feature type="transmembrane region" description="Helical" evidence="6">
    <location>
        <begin position="20"/>
        <end position="42"/>
    </location>
</feature>
<dbReference type="Proteomes" id="UP001316384">
    <property type="component" value="Chromosome"/>
</dbReference>
<dbReference type="InterPro" id="IPR036259">
    <property type="entry name" value="MFS_trans_sf"/>
</dbReference>
<protein>
    <submittedName>
        <fullName evidence="8">MFS transporter</fullName>
    </submittedName>
</protein>
<feature type="transmembrane region" description="Helical" evidence="6">
    <location>
        <begin position="338"/>
        <end position="362"/>
    </location>
</feature>
<comment type="subcellular location">
    <subcellularLocation>
        <location evidence="1">Cell membrane</location>
        <topology evidence="1">Multi-pass membrane protein</topology>
    </subcellularLocation>
</comment>
<feature type="transmembrane region" description="Helical" evidence="6">
    <location>
        <begin position="214"/>
        <end position="236"/>
    </location>
</feature>
<feature type="domain" description="Major facilitator superfamily (MFS) profile" evidence="7">
    <location>
        <begin position="18"/>
        <end position="384"/>
    </location>
</feature>